<evidence type="ECO:0000259" key="2">
    <source>
        <dbReference type="PROSITE" id="PS50110"/>
    </source>
</evidence>
<dbReference type="PANTHER" id="PTHR44591:SF3">
    <property type="entry name" value="RESPONSE REGULATORY DOMAIN-CONTAINING PROTEIN"/>
    <property type="match status" value="1"/>
</dbReference>
<reference evidence="3" key="1">
    <citation type="submission" date="2018-07" db="EMBL/GenBank/DDBJ databases">
        <authorList>
            <person name="Quirk P.G."/>
            <person name="Krulwich T.A."/>
        </authorList>
    </citation>
    <scope>NUCLEOTIDE SEQUENCE</scope>
</reference>
<dbReference type="Gene3D" id="3.40.50.2300">
    <property type="match status" value="1"/>
</dbReference>
<protein>
    <recommendedName>
        <fullName evidence="2">Response regulatory domain-containing protein</fullName>
    </recommendedName>
</protein>
<dbReference type="Pfam" id="PF00072">
    <property type="entry name" value="Response_reg"/>
    <property type="match status" value="1"/>
</dbReference>
<dbReference type="PANTHER" id="PTHR44591">
    <property type="entry name" value="STRESS RESPONSE REGULATOR PROTEIN 1"/>
    <property type="match status" value="1"/>
</dbReference>
<gene>
    <name evidence="3" type="ORF">DF3PB_910005</name>
</gene>
<keyword evidence="1" id="KW-0597">Phosphoprotein</keyword>
<dbReference type="SUPFAM" id="SSF52172">
    <property type="entry name" value="CheY-like"/>
    <property type="match status" value="1"/>
</dbReference>
<dbReference type="InterPro" id="IPR011006">
    <property type="entry name" value="CheY-like_superfamily"/>
</dbReference>
<dbReference type="PROSITE" id="PS50110">
    <property type="entry name" value="RESPONSE_REGULATORY"/>
    <property type="match status" value="1"/>
</dbReference>
<name>A0A380TK69_9ZZZZ</name>
<dbReference type="AlphaFoldDB" id="A0A380TK69"/>
<dbReference type="GO" id="GO:0000160">
    <property type="term" value="P:phosphorelay signal transduction system"/>
    <property type="evidence" value="ECO:0007669"/>
    <property type="project" value="InterPro"/>
</dbReference>
<proteinExistence type="predicted"/>
<dbReference type="SMART" id="SM00448">
    <property type="entry name" value="REC"/>
    <property type="match status" value="1"/>
</dbReference>
<dbReference type="EMBL" id="UIDG01000647">
    <property type="protein sequence ID" value="SUS08862.1"/>
    <property type="molecule type" value="Genomic_DNA"/>
</dbReference>
<evidence type="ECO:0000313" key="3">
    <source>
        <dbReference type="EMBL" id="SUS08862.1"/>
    </source>
</evidence>
<dbReference type="InterPro" id="IPR001789">
    <property type="entry name" value="Sig_transdc_resp-reg_receiver"/>
</dbReference>
<organism evidence="3">
    <name type="scientific">metagenome</name>
    <dbReference type="NCBI Taxonomy" id="256318"/>
    <lineage>
        <taxon>unclassified sequences</taxon>
        <taxon>metagenomes</taxon>
    </lineage>
</organism>
<evidence type="ECO:0000256" key="1">
    <source>
        <dbReference type="ARBA" id="ARBA00022553"/>
    </source>
</evidence>
<accession>A0A380TK69</accession>
<dbReference type="InterPro" id="IPR050595">
    <property type="entry name" value="Bact_response_regulator"/>
</dbReference>
<feature type="domain" description="Response regulatory" evidence="2">
    <location>
        <begin position="12"/>
        <end position="129"/>
    </location>
</feature>
<dbReference type="CDD" id="cd00156">
    <property type="entry name" value="REC"/>
    <property type="match status" value="1"/>
</dbReference>
<sequence>MPSEPECERSLDVLILDAAPLSQSMLVSLLEVAGHRSYASESVDDALTAIEEFDFDLLLINANKPDKEILDFVKLLRFAQMGEPQLPIVLLTAWCDDANRLDCNEAGIDLVLEKPIAPTVLTQSIVSCAVPERRRRGTAQDRR</sequence>